<dbReference type="InterPro" id="IPR006102">
    <property type="entry name" value="Ig-like_GH2"/>
</dbReference>
<gene>
    <name evidence="10" type="primary">uidA</name>
    <name evidence="10" type="ORF">ACFOGI_02860</name>
</gene>
<comment type="similarity">
    <text evidence="1 6">Belongs to the glycosyl hydrolase 2 family.</text>
</comment>
<evidence type="ECO:0000259" key="8">
    <source>
        <dbReference type="Pfam" id="PF02836"/>
    </source>
</evidence>
<dbReference type="EMBL" id="JBHRSA010000005">
    <property type="protein sequence ID" value="MFC3039188.1"/>
    <property type="molecule type" value="Genomic_DNA"/>
</dbReference>
<dbReference type="InterPro" id="IPR006101">
    <property type="entry name" value="Glyco_hydro_2"/>
</dbReference>
<evidence type="ECO:0000259" key="9">
    <source>
        <dbReference type="Pfam" id="PF02837"/>
    </source>
</evidence>
<evidence type="ECO:0000256" key="2">
    <source>
        <dbReference type="ARBA" id="ARBA00012761"/>
    </source>
</evidence>
<name>A0ABV7CSG1_9BACI</name>
<evidence type="ECO:0000256" key="5">
    <source>
        <dbReference type="ARBA" id="ARBA00023295"/>
    </source>
</evidence>
<dbReference type="Gene3D" id="2.60.40.10">
    <property type="entry name" value="Immunoglobulins"/>
    <property type="match status" value="1"/>
</dbReference>
<dbReference type="Pfam" id="PF02837">
    <property type="entry name" value="Glyco_hydro_2_N"/>
    <property type="match status" value="1"/>
</dbReference>
<dbReference type="Pfam" id="PF00703">
    <property type="entry name" value="Glyco_hydro_2"/>
    <property type="match status" value="1"/>
</dbReference>
<feature type="domain" description="Glycoside hydrolase family 2 immunoglobulin-like beta-sandwich" evidence="7">
    <location>
        <begin position="184"/>
        <end position="276"/>
    </location>
</feature>
<dbReference type="PROSITE" id="PS00719">
    <property type="entry name" value="GLYCOSYL_HYDROL_F2_1"/>
    <property type="match status" value="1"/>
</dbReference>
<proteinExistence type="inferred from homology"/>
<feature type="domain" description="Glycosyl hydrolases family 2 sugar binding" evidence="9">
    <location>
        <begin position="18"/>
        <end position="183"/>
    </location>
</feature>
<dbReference type="InterPro" id="IPR013783">
    <property type="entry name" value="Ig-like_fold"/>
</dbReference>
<dbReference type="EC" id="3.2.1.31" evidence="2"/>
<dbReference type="InterPro" id="IPR036156">
    <property type="entry name" value="Beta-gal/glucu_dom_sf"/>
</dbReference>
<dbReference type="Proteomes" id="UP001595279">
    <property type="component" value="Unassembled WGS sequence"/>
</dbReference>
<dbReference type="PRINTS" id="PR00132">
    <property type="entry name" value="GLHYDRLASE2"/>
</dbReference>
<evidence type="ECO:0000259" key="7">
    <source>
        <dbReference type="Pfam" id="PF00703"/>
    </source>
</evidence>
<dbReference type="Pfam" id="PF02836">
    <property type="entry name" value="Glyco_hydro_2_C"/>
    <property type="match status" value="1"/>
</dbReference>
<protein>
    <recommendedName>
        <fullName evidence="3">Beta-glucuronidase</fullName>
        <ecNumber evidence="2">3.2.1.31</ecNumber>
    </recommendedName>
</protein>
<keyword evidence="4 6" id="KW-0378">Hydrolase</keyword>
<evidence type="ECO:0000256" key="1">
    <source>
        <dbReference type="ARBA" id="ARBA00007401"/>
    </source>
</evidence>
<comment type="caution">
    <text evidence="10">The sequence shown here is derived from an EMBL/GenBank/DDBJ whole genome shotgun (WGS) entry which is preliminary data.</text>
</comment>
<evidence type="ECO:0000256" key="6">
    <source>
        <dbReference type="RuleBase" id="RU361154"/>
    </source>
</evidence>
<evidence type="ECO:0000313" key="10">
    <source>
        <dbReference type="EMBL" id="MFC3039188.1"/>
    </source>
</evidence>
<keyword evidence="11" id="KW-1185">Reference proteome</keyword>
<dbReference type="SUPFAM" id="SSF49785">
    <property type="entry name" value="Galactose-binding domain-like"/>
    <property type="match status" value="1"/>
</dbReference>
<accession>A0ABV7CSG1</accession>
<reference evidence="11" key="1">
    <citation type="journal article" date="2019" name="Int. J. Syst. Evol. Microbiol.">
        <title>The Global Catalogue of Microorganisms (GCM) 10K type strain sequencing project: providing services to taxonomists for standard genome sequencing and annotation.</title>
        <authorList>
            <consortium name="The Broad Institute Genomics Platform"/>
            <consortium name="The Broad Institute Genome Sequencing Center for Infectious Disease"/>
            <person name="Wu L."/>
            <person name="Ma J."/>
        </authorList>
    </citation>
    <scope>NUCLEOTIDE SEQUENCE [LARGE SCALE GENOMIC DNA]</scope>
    <source>
        <strain evidence="11">KCTC 13128</strain>
    </source>
</reference>
<dbReference type="InterPro" id="IPR006104">
    <property type="entry name" value="Glyco_hydro_2_N"/>
</dbReference>
<keyword evidence="5 6" id="KW-0326">Glycosidase</keyword>
<dbReference type="InterPro" id="IPR017853">
    <property type="entry name" value="GH"/>
</dbReference>
<dbReference type="InterPro" id="IPR008979">
    <property type="entry name" value="Galactose-bd-like_sf"/>
</dbReference>
<sequence length="611" mass="70917">MANELLYPKHTLTRSVVSLDGMWKFKWDPASIGEKENWQSGLQHTEWVPVPSSFNDLFTDKDSREYAGDFWYEREFFVSSDWKDKDLDVRFGCATHKAVVYVNGKQMTSHVGGFLPFNASINDVVEYDAYNRIVVKINNELDATTLPVGKSITLKNGKKMVKPFFDFFNYAGLQRSVSLVITPKESIIDFTVKHELKGEDALVHYDVETTGEHPVEIEVYDESSHLVAVQTGKQNTIEIKQANLWRPLDAYLYCFRVLIKDKETIIDEYEEEIGIRTVEVKGDKFYINEEEVYLTGYGKHMDFDVIGRGMDPVVMKRDFELIKWSGANSFRTAHYPYDELFYQMADREGIVIIDEVAAVGFLESTKNFLDAAGGKVTGFFNYDIVHQETKKNHKNDMYELIQRDKNHASVCIWSLLNEPDTLSERATGYFEEIFDYAWELDVQKRPRTFASIGTSIPGKCNCYQVCDIVSLNRYYGWYFLNGFELSDAEAFFHQEMELWQDVGKPVIFTEYGTDTVNGLDKLPSVMWSETYQKEYYDLYHRMFDYYDCVVGEQVWNFADFQTVEGKNRMNGNKKGIFTRSRQPKPIAYLLKERWEALAGVQEGDGETWHLI</sequence>
<dbReference type="GO" id="GO:0004566">
    <property type="term" value="F:beta-glucuronidase activity"/>
    <property type="evidence" value="ECO:0007669"/>
    <property type="project" value="UniProtKB-EC"/>
</dbReference>
<dbReference type="PANTHER" id="PTHR10066">
    <property type="entry name" value="BETA-GLUCURONIDASE"/>
    <property type="match status" value="1"/>
</dbReference>
<evidence type="ECO:0000256" key="4">
    <source>
        <dbReference type="ARBA" id="ARBA00022801"/>
    </source>
</evidence>
<dbReference type="InterPro" id="IPR023230">
    <property type="entry name" value="Glyco_hydro_2_CS"/>
</dbReference>
<evidence type="ECO:0000313" key="11">
    <source>
        <dbReference type="Proteomes" id="UP001595279"/>
    </source>
</evidence>
<organism evidence="10 11">
    <name type="scientific">Virgibacillus xinjiangensis</name>
    <dbReference type="NCBI Taxonomy" id="393090"/>
    <lineage>
        <taxon>Bacteria</taxon>
        <taxon>Bacillati</taxon>
        <taxon>Bacillota</taxon>
        <taxon>Bacilli</taxon>
        <taxon>Bacillales</taxon>
        <taxon>Bacillaceae</taxon>
        <taxon>Virgibacillus</taxon>
    </lineage>
</organism>
<dbReference type="Gene3D" id="3.20.20.80">
    <property type="entry name" value="Glycosidases"/>
    <property type="match status" value="1"/>
</dbReference>
<evidence type="ECO:0000256" key="3">
    <source>
        <dbReference type="ARBA" id="ARBA00016205"/>
    </source>
</evidence>
<dbReference type="SUPFAM" id="SSF49303">
    <property type="entry name" value="beta-Galactosidase/glucuronidase domain"/>
    <property type="match status" value="1"/>
</dbReference>
<dbReference type="SUPFAM" id="SSF51445">
    <property type="entry name" value="(Trans)glycosidases"/>
    <property type="match status" value="1"/>
</dbReference>
<dbReference type="InterPro" id="IPR006103">
    <property type="entry name" value="Glyco_hydro_2_cat"/>
</dbReference>
<dbReference type="Gene3D" id="2.60.120.260">
    <property type="entry name" value="Galactose-binding domain-like"/>
    <property type="match status" value="1"/>
</dbReference>
<dbReference type="PANTHER" id="PTHR10066:SF67">
    <property type="entry name" value="BETA-GLUCURONIDASE"/>
    <property type="match status" value="1"/>
</dbReference>
<dbReference type="NCBIfam" id="NF007538">
    <property type="entry name" value="PRK10150.1"/>
    <property type="match status" value="1"/>
</dbReference>
<feature type="domain" description="Glycoside hydrolase family 2 catalytic" evidence="8">
    <location>
        <begin position="278"/>
        <end position="597"/>
    </location>
</feature>
<dbReference type="RefSeq" id="WP_390268126.1">
    <property type="nucleotide sequence ID" value="NZ_JBHRSA010000005.1"/>
</dbReference>